<evidence type="ECO:0000313" key="2">
    <source>
        <dbReference type="EMBL" id="KAG5629276.1"/>
    </source>
</evidence>
<dbReference type="Proteomes" id="UP000824120">
    <property type="component" value="Chromosome 1"/>
</dbReference>
<keyword evidence="3" id="KW-1185">Reference proteome</keyword>
<protein>
    <submittedName>
        <fullName evidence="2">Uncharacterized protein</fullName>
    </submittedName>
</protein>
<evidence type="ECO:0000313" key="3">
    <source>
        <dbReference type="Proteomes" id="UP000824120"/>
    </source>
</evidence>
<name>A0A9J6AXU4_SOLCO</name>
<sequence>MDRFQFQKQRFLDPFFFHLLEILWAFVFQSFLLRSSLLAPKKTNGVFILFPFPYASNKVQSLSFVHFIS</sequence>
<organism evidence="2 3">
    <name type="scientific">Solanum commersonii</name>
    <name type="common">Commerson's wild potato</name>
    <name type="synonym">Commerson's nightshade</name>
    <dbReference type="NCBI Taxonomy" id="4109"/>
    <lineage>
        <taxon>Eukaryota</taxon>
        <taxon>Viridiplantae</taxon>
        <taxon>Streptophyta</taxon>
        <taxon>Embryophyta</taxon>
        <taxon>Tracheophyta</taxon>
        <taxon>Spermatophyta</taxon>
        <taxon>Magnoliopsida</taxon>
        <taxon>eudicotyledons</taxon>
        <taxon>Gunneridae</taxon>
        <taxon>Pentapetalae</taxon>
        <taxon>asterids</taxon>
        <taxon>lamiids</taxon>
        <taxon>Solanales</taxon>
        <taxon>Solanaceae</taxon>
        <taxon>Solanoideae</taxon>
        <taxon>Solaneae</taxon>
        <taxon>Solanum</taxon>
    </lineage>
</organism>
<dbReference type="AlphaFoldDB" id="A0A9J6AXU4"/>
<proteinExistence type="predicted"/>
<reference evidence="2 3" key="1">
    <citation type="submission" date="2020-09" db="EMBL/GenBank/DDBJ databases">
        <title>De no assembly of potato wild relative species, Solanum commersonii.</title>
        <authorList>
            <person name="Cho K."/>
        </authorList>
    </citation>
    <scope>NUCLEOTIDE SEQUENCE [LARGE SCALE GENOMIC DNA]</scope>
    <source>
        <strain evidence="2">LZ3.2</strain>
        <tissue evidence="2">Leaf</tissue>
    </source>
</reference>
<keyword evidence="1" id="KW-0472">Membrane</keyword>
<accession>A0A9J6AXU4</accession>
<feature type="transmembrane region" description="Helical" evidence="1">
    <location>
        <begin position="15"/>
        <end position="33"/>
    </location>
</feature>
<gene>
    <name evidence="2" type="ORF">H5410_000993</name>
</gene>
<dbReference type="EMBL" id="JACXVP010000001">
    <property type="protein sequence ID" value="KAG5629276.1"/>
    <property type="molecule type" value="Genomic_DNA"/>
</dbReference>
<comment type="caution">
    <text evidence="2">The sequence shown here is derived from an EMBL/GenBank/DDBJ whole genome shotgun (WGS) entry which is preliminary data.</text>
</comment>
<keyword evidence="1" id="KW-1133">Transmembrane helix</keyword>
<evidence type="ECO:0000256" key="1">
    <source>
        <dbReference type="SAM" id="Phobius"/>
    </source>
</evidence>
<keyword evidence="1" id="KW-0812">Transmembrane</keyword>